<feature type="region of interest" description="Disordered" evidence="9">
    <location>
        <begin position="179"/>
        <end position="232"/>
    </location>
</feature>
<keyword evidence="2" id="KW-0812">Transmembrane</keyword>
<feature type="compositionally biased region" description="Polar residues" evidence="9">
    <location>
        <begin position="1"/>
        <end position="19"/>
    </location>
</feature>
<keyword evidence="12" id="KW-1185">Reference proteome</keyword>
<feature type="compositionally biased region" description="Basic and acidic residues" evidence="9">
    <location>
        <begin position="383"/>
        <end position="393"/>
    </location>
</feature>
<dbReference type="OrthoDB" id="8062037at2759"/>
<dbReference type="SMART" id="SM00184">
    <property type="entry name" value="RING"/>
    <property type="match status" value="1"/>
</dbReference>
<feature type="compositionally biased region" description="Polar residues" evidence="9">
    <location>
        <begin position="544"/>
        <end position="559"/>
    </location>
</feature>
<feature type="compositionally biased region" description="Polar residues" evidence="9">
    <location>
        <begin position="488"/>
        <end position="498"/>
    </location>
</feature>
<accession>A0A433A0P6</accession>
<keyword evidence="3" id="KW-0479">Metal-binding</keyword>
<reference evidence="11 12" key="1">
    <citation type="journal article" date="2018" name="New Phytol.">
        <title>Phylogenomics of Endogonaceae and evolution of mycorrhizas within Mucoromycota.</title>
        <authorList>
            <person name="Chang Y."/>
            <person name="Desiro A."/>
            <person name="Na H."/>
            <person name="Sandor L."/>
            <person name="Lipzen A."/>
            <person name="Clum A."/>
            <person name="Barry K."/>
            <person name="Grigoriev I.V."/>
            <person name="Martin F.M."/>
            <person name="Stajich J.E."/>
            <person name="Smith M.E."/>
            <person name="Bonito G."/>
            <person name="Spatafora J.W."/>
        </authorList>
    </citation>
    <scope>NUCLEOTIDE SEQUENCE [LARGE SCALE GENOMIC DNA]</scope>
    <source>
        <strain evidence="11 12">GMNB39</strain>
    </source>
</reference>
<feature type="compositionally biased region" description="Low complexity" evidence="9">
    <location>
        <begin position="499"/>
        <end position="526"/>
    </location>
</feature>
<dbReference type="PANTHER" id="PTHR47168:SF1">
    <property type="entry name" value="OS02G0798600 PROTEIN"/>
    <property type="match status" value="1"/>
</dbReference>
<feature type="region of interest" description="Disordered" evidence="9">
    <location>
        <begin position="246"/>
        <end position="335"/>
    </location>
</feature>
<evidence type="ECO:0000256" key="9">
    <source>
        <dbReference type="SAM" id="MobiDB-lite"/>
    </source>
</evidence>
<evidence type="ECO:0000256" key="2">
    <source>
        <dbReference type="ARBA" id="ARBA00022692"/>
    </source>
</evidence>
<feature type="region of interest" description="Disordered" evidence="9">
    <location>
        <begin position="441"/>
        <end position="578"/>
    </location>
</feature>
<dbReference type="SUPFAM" id="SSF57850">
    <property type="entry name" value="RING/U-box"/>
    <property type="match status" value="1"/>
</dbReference>
<dbReference type="Proteomes" id="UP000268093">
    <property type="component" value="Unassembled WGS sequence"/>
</dbReference>
<dbReference type="PROSITE" id="PS50089">
    <property type="entry name" value="ZF_RING_2"/>
    <property type="match status" value="1"/>
</dbReference>
<dbReference type="GO" id="GO:0016020">
    <property type="term" value="C:membrane"/>
    <property type="evidence" value="ECO:0007669"/>
    <property type="project" value="UniProtKB-SubCell"/>
</dbReference>
<evidence type="ECO:0000259" key="10">
    <source>
        <dbReference type="PROSITE" id="PS50089"/>
    </source>
</evidence>
<evidence type="ECO:0000256" key="1">
    <source>
        <dbReference type="ARBA" id="ARBA00004167"/>
    </source>
</evidence>
<evidence type="ECO:0000256" key="4">
    <source>
        <dbReference type="ARBA" id="ARBA00022771"/>
    </source>
</evidence>
<protein>
    <recommendedName>
        <fullName evidence="10">RING-type domain-containing protein</fullName>
    </recommendedName>
</protein>
<dbReference type="AlphaFoldDB" id="A0A433A0P6"/>
<feature type="compositionally biased region" description="Low complexity" evidence="9">
    <location>
        <begin position="446"/>
        <end position="461"/>
    </location>
</feature>
<evidence type="ECO:0000256" key="5">
    <source>
        <dbReference type="ARBA" id="ARBA00022833"/>
    </source>
</evidence>
<dbReference type="Gene3D" id="3.30.40.10">
    <property type="entry name" value="Zinc/RING finger domain, C3HC4 (zinc finger)"/>
    <property type="match status" value="1"/>
</dbReference>
<evidence type="ECO:0000313" key="11">
    <source>
        <dbReference type="EMBL" id="RUO96145.1"/>
    </source>
</evidence>
<dbReference type="PANTHER" id="PTHR47168">
    <property type="entry name" value="RING ZINC FINGER DOMAIN SUPERFAMILY PROTEIN-RELATED"/>
    <property type="match status" value="1"/>
</dbReference>
<evidence type="ECO:0000256" key="8">
    <source>
        <dbReference type="PROSITE-ProRule" id="PRU00175"/>
    </source>
</evidence>
<feature type="compositionally biased region" description="Polar residues" evidence="9">
    <location>
        <begin position="179"/>
        <end position="189"/>
    </location>
</feature>
<organism evidence="11 12">
    <name type="scientific">Jimgerdemannia flammicorona</name>
    <dbReference type="NCBI Taxonomy" id="994334"/>
    <lineage>
        <taxon>Eukaryota</taxon>
        <taxon>Fungi</taxon>
        <taxon>Fungi incertae sedis</taxon>
        <taxon>Mucoromycota</taxon>
        <taxon>Mucoromycotina</taxon>
        <taxon>Endogonomycetes</taxon>
        <taxon>Endogonales</taxon>
        <taxon>Endogonaceae</taxon>
        <taxon>Jimgerdemannia</taxon>
    </lineage>
</organism>
<keyword evidence="4 8" id="KW-0863">Zinc-finger</keyword>
<evidence type="ECO:0000256" key="3">
    <source>
        <dbReference type="ARBA" id="ARBA00022723"/>
    </source>
</evidence>
<keyword evidence="5" id="KW-0862">Zinc</keyword>
<evidence type="ECO:0000256" key="7">
    <source>
        <dbReference type="ARBA" id="ARBA00023136"/>
    </source>
</evidence>
<feature type="compositionally biased region" description="Low complexity" evidence="9">
    <location>
        <begin position="563"/>
        <end position="576"/>
    </location>
</feature>
<dbReference type="EMBL" id="RBNI01023076">
    <property type="protein sequence ID" value="RUO96145.1"/>
    <property type="molecule type" value="Genomic_DNA"/>
</dbReference>
<dbReference type="InterPro" id="IPR001841">
    <property type="entry name" value="Znf_RING"/>
</dbReference>
<comment type="caution">
    <text evidence="11">The sequence shown here is derived from an EMBL/GenBank/DDBJ whole genome shotgun (WGS) entry which is preliminary data.</text>
</comment>
<feature type="compositionally biased region" description="Low complexity" evidence="9">
    <location>
        <begin position="127"/>
        <end position="141"/>
    </location>
</feature>
<feature type="region of interest" description="Disordered" evidence="9">
    <location>
        <begin position="355"/>
        <end position="396"/>
    </location>
</feature>
<feature type="region of interest" description="Disordered" evidence="9">
    <location>
        <begin position="725"/>
        <end position="752"/>
    </location>
</feature>
<sequence>MGQALSTQNNSSRTHSMSAPHNPPSTVGPADQPSYPTTTQRTIPSSHYTANQQSPVSPSGSRVLRATPARAHRRNTYTLYPIFSGASSSRGAERPLSRLQRLHDAFRAQRNRTVEDSLAADARRNASRNSLHSLPLSPPLHWAQPHPGGSVATEVGPQPMEDVEYENDPIFSSHISTAVSDSASTHNTGSAVPTPSSLASSSTNSLPSLRRSSSVSSLPSSRTGRIRRRAHLQEVEVDPDLLLHRHHHQLQHGRPSMEARDSEDSNQSRNSLEGANPDGAWGAGVGLSLPPRRTRVSGRRLFGPEHNTSVEPDNGNDTDGRNGDGTSRRLGGGMRQRILSRILTAAMTASAMNLFGEPSTQTSGPVAGEPDSTLAGQDNDAASPRRDQLRESDPFSDGAIETFLALLEGRHPSMLPQQRRDGGGDQLASMDIGIGGEVQNEVQTEGSQLQSQGLSQNLASAGNGSPGSFLRFLRLPSSGPVATPSPPNDNTTAGNDEASSGTSETRSSGSRGPGIVPVIIIGIRSVPRPERSAPTSAAPFGRGTSESSSTISNDGSGIETQIDGDSTPTDSSSPVDGARRHARSWIVYIIGGSYPSSGSTASAASGSEPFVGGIPAGLPFPGLFSDNPSYEELLMLQMILGPARPVTTTQGEIDAVIPTQPFSDGVKLQMMGDSERCQVCLADYCDGEQVRVLKCHHGFHTECIDKWLTEGSNKCPICRGTPVEGSNGAAERRHGAEDGEAMSEANGATLAV</sequence>
<feature type="region of interest" description="Disordered" evidence="9">
    <location>
        <begin position="116"/>
        <end position="156"/>
    </location>
</feature>
<evidence type="ECO:0000256" key="6">
    <source>
        <dbReference type="ARBA" id="ARBA00022989"/>
    </source>
</evidence>
<dbReference type="InterPro" id="IPR013083">
    <property type="entry name" value="Znf_RING/FYVE/PHD"/>
</dbReference>
<gene>
    <name evidence="11" type="ORF">BC936DRAFT_142535</name>
</gene>
<proteinExistence type="predicted"/>
<dbReference type="Pfam" id="PF13639">
    <property type="entry name" value="zf-RING_2"/>
    <property type="match status" value="1"/>
</dbReference>
<evidence type="ECO:0000313" key="12">
    <source>
        <dbReference type="Proteomes" id="UP000268093"/>
    </source>
</evidence>
<feature type="domain" description="RING-type" evidence="10">
    <location>
        <begin position="677"/>
        <end position="719"/>
    </location>
</feature>
<comment type="subcellular location">
    <subcellularLocation>
        <location evidence="1">Membrane</location>
        <topology evidence="1">Single-pass membrane protein</topology>
    </subcellularLocation>
</comment>
<dbReference type="CDD" id="cd16461">
    <property type="entry name" value="RING-H2_EL5-like"/>
    <property type="match status" value="1"/>
</dbReference>
<name>A0A433A0P6_9FUNG</name>
<feature type="compositionally biased region" description="Polar residues" evidence="9">
    <location>
        <begin position="34"/>
        <end position="60"/>
    </location>
</feature>
<dbReference type="InterPro" id="IPR051653">
    <property type="entry name" value="E3_ligase_sorting_rcpt"/>
</dbReference>
<keyword evidence="7" id="KW-0472">Membrane</keyword>
<dbReference type="GO" id="GO:0008270">
    <property type="term" value="F:zinc ion binding"/>
    <property type="evidence" value="ECO:0007669"/>
    <property type="project" value="UniProtKB-KW"/>
</dbReference>
<feature type="compositionally biased region" description="Low complexity" evidence="9">
    <location>
        <begin position="190"/>
        <end position="221"/>
    </location>
</feature>
<feature type="region of interest" description="Disordered" evidence="9">
    <location>
        <begin position="1"/>
        <end position="64"/>
    </location>
</feature>
<keyword evidence="6" id="KW-1133">Transmembrane helix</keyword>